<dbReference type="UniPathway" id="UPA00253"/>
<dbReference type="GO" id="GO:0005737">
    <property type="term" value="C:cytoplasm"/>
    <property type="evidence" value="ECO:0007669"/>
    <property type="project" value="InterPro"/>
</dbReference>
<dbReference type="OrthoDB" id="2020662at2759"/>
<dbReference type="GO" id="GO:0004359">
    <property type="term" value="F:glutaminase activity"/>
    <property type="evidence" value="ECO:0007669"/>
    <property type="project" value="InterPro"/>
</dbReference>
<evidence type="ECO:0000256" key="5">
    <source>
        <dbReference type="ARBA" id="ARBA00023027"/>
    </source>
</evidence>
<proteinExistence type="predicted"/>
<dbReference type="PANTHER" id="PTHR23090">
    <property type="entry name" value="NH 3 /GLUTAMINE-DEPENDENT NAD + SYNTHETASE"/>
    <property type="match status" value="1"/>
</dbReference>
<dbReference type="Proteomes" id="UP000578531">
    <property type="component" value="Unassembled WGS sequence"/>
</dbReference>
<dbReference type="RefSeq" id="XP_037163195.1">
    <property type="nucleotide sequence ID" value="XM_037309898.1"/>
</dbReference>
<dbReference type="InterPro" id="IPR003694">
    <property type="entry name" value="NAD_synthase"/>
</dbReference>
<protein>
    <recommendedName>
        <fullName evidence="6">NAD/GMP synthase domain-containing protein</fullName>
    </recommendedName>
</protein>
<dbReference type="GO" id="GO:0003952">
    <property type="term" value="F:NAD+ synthase (glutamine-hydrolyzing) activity"/>
    <property type="evidence" value="ECO:0007669"/>
    <property type="project" value="InterPro"/>
</dbReference>
<dbReference type="AlphaFoldDB" id="A0A8H6L368"/>
<keyword evidence="5" id="KW-0520">NAD</keyword>
<evidence type="ECO:0000256" key="1">
    <source>
        <dbReference type="ARBA" id="ARBA00004790"/>
    </source>
</evidence>
<keyword evidence="4" id="KW-0067">ATP-binding</keyword>
<evidence type="ECO:0000313" key="8">
    <source>
        <dbReference type="Proteomes" id="UP000578531"/>
    </source>
</evidence>
<reference evidence="7 8" key="1">
    <citation type="journal article" date="2020" name="Genomics">
        <title>Complete, high-quality genomes from long-read metagenomic sequencing of two wolf lichen thalli reveals enigmatic genome architecture.</title>
        <authorList>
            <person name="McKenzie S.K."/>
            <person name="Walston R.F."/>
            <person name="Allen J.L."/>
        </authorList>
    </citation>
    <scope>NUCLEOTIDE SEQUENCE [LARGE SCALE GENOMIC DNA]</scope>
    <source>
        <strain evidence="7">WasteWater2</strain>
    </source>
</reference>
<organism evidence="7 8">
    <name type="scientific">Letharia columbiana</name>
    <dbReference type="NCBI Taxonomy" id="112416"/>
    <lineage>
        <taxon>Eukaryota</taxon>
        <taxon>Fungi</taxon>
        <taxon>Dikarya</taxon>
        <taxon>Ascomycota</taxon>
        <taxon>Pezizomycotina</taxon>
        <taxon>Lecanoromycetes</taxon>
        <taxon>OSLEUM clade</taxon>
        <taxon>Lecanoromycetidae</taxon>
        <taxon>Lecanorales</taxon>
        <taxon>Lecanorineae</taxon>
        <taxon>Parmeliaceae</taxon>
        <taxon>Letharia</taxon>
    </lineage>
</organism>
<dbReference type="Gene3D" id="3.40.50.620">
    <property type="entry name" value="HUPs"/>
    <property type="match status" value="1"/>
</dbReference>
<dbReference type="GO" id="GO:0009435">
    <property type="term" value="P:NAD+ biosynthetic process"/>
    <property type="evidence" value="ECO:0007669"/>
    <property type="project" value="UniProtKB-UniPathway"/>
</dbReference>
<dbReference type="SUPFAM" id="SSF52402">
    <property type="entry name" value="Adenine nucleotide alpha hydrolases-like"/>
    <property type="match status" value="1"/>
</dbReference>
<keyword evidence="8" id="KW-1185">Reference proteome</keyword>
<comment type="caution">
    <text evidence="7">The sequence shown here is derived from an EMBL/GenBank/DDBJ whole genome shotgun (WGS) entry which is preliminary data.</text>
</comment>
<evidence type="ECO:0000256" key="3">
    <source>
        <dbReference type="ARBA" id="ARBA00022741"/>
    </source>
</evidence>
<name>A0A8H6L368_9LECA</name>
<evidence type="ECO:0000256" key="2">
    <source>
        <dbReference type="ARBA" id="ARBA00022598"/>
    </source>
</evidence>
<evidence type="ECO:0000256" key="4">
    <source>
        <dbReference type="ARBA" id="ARBA00022840"/>
    </source>
</evidence>
<sequence>MVAGYQFAQLLPTVRQRPGGGSLLVLGNANVDESLRGYYTRYDCSSADINPLGSNFDLPVLKHYFIEATPTAESEPITKNYVQSDEIDMGMTYDELSKFGFYER</sequence>
<dbReference type="GO" id="GO:0005524">
    <property type="term" value="F:ATP binding"/>
    <property type="evidence" value="ECO:0007669"/>
    <property type="project" value="UniProtKB-KW"/>
</dbReference>
<keyword evidence="2" id="KW-0436">Ligase</keyword>
<feature type="domain" description="NAD/GMP synthase" evidence="6">
    <location>
        <begin position="22"/>
        <end position="98"/>
    </location>
</feature>
<dbReference type="EMBL" id="JACCJC010000034">
    <property type="protein sequence ID" value="KAF6233786.1"/>
    <property type="molecule type" value="Genomic_DNA"/>
</dbReference>
<dbReference type="Pfam" id="PF02540">
    <property type="entry name" value="NAD_synthase"/>
    <property type="match status" value="1"/>
</dbReference>
<dbReference type="InterPro" id="IPR014729">
    <property type="entry name" value="Rossmann-like_a/b/a_fold"/>
</dbReference>
<comment type="pathway">
    <text evidence="1">Cofactor biosynthesis; NAD(+) biosynthesis.</text>
</comment>
<evidence type="ECO:0000313" key="7">
    <source>
        <dbReference type="EMBL" id="KAF6233786.1"/>
    </source>
</evidence>
<gene>
    <name evidence="7" type="ORF">HO173_007998</name>
</gene>
<accession>A0A8H6L368</accession>
<evidence type="ECO:0000259" key="6">
    <source>
        <dbReference type="Pfam" id="PF02540"/>
    </source>
</evidence>
<dbReference type="GeneID" id="59289654"/>
<keyword evidence="3" id="KW-0547">Nucleotide-binding</keyword>
<dbReference type="InterPro" id="IPR022310">
    <property type="entry name" value="NAD/GMP_synthase"/>
</dbReference>
<dbReference type="PANTHER" id="PTHR23090:SF9">
    <property type="entry name" value="GLUTAMINE-DEPENDENT NAD(+) SYNTHETASE"/>
    <property type="match status" value="1"/>
</dbReference>